<dbReference type="NCBIfam" id="TIGR02220">
    <property type="entry name" value="phg_TIGR02220"/>
    <property type="match status" value="1"/>
</dbReference>
<evidence type="ECO:0000313" key="4">
    <source>
        <dbReference type="EMBL" id="MFC5528427.1"/>
    </source>
</evidence>
<comment type="caution">
    <text evidence="4">The sequence shown here is derived from an EMBL/GenBank/DDBJ whole genome shotgun (WGS) entry which is preliminary data.</text>
</comment>
<dbReference type="InterPro" id="IPR036388">
    <property type="entry name" value="WH-like_DNA-bd_sf"/>
</dbReference>
<gene>
    <name evidence="4" type="ORF">ACFPQ4_03045</name>
</gene>
<feature type="compositionally biased region" description="Basic and acidic residues" evidence="1">
    <location>
        <begin position="214"/>
        <end position="242"/>
    </location>
</feature>
<organism evidence="4 5">
    <name type="scientific">Cohnella yongneupensis</name>
    <dbReference type="NCBI Taxonomy" id="425006"/>
    <lineage>
        <taxon>Bacteria</taxon>
        <taxon>Bacillati</taxon>
        <taxon>Bacillota</taxon>
        <taxon>Bacilli</taxon>
        <taxon>Bacillales</taxon>
        <taxon>Paenibacillaceae</taxon>
        <taxon>Cohnella</taxon>
    </lineage>
</organism>
<evidence type="ECO:0000313" key="5">
    <source>
        <dbReference type="Proteomes" id="UP001596108"/>
    </source>
</evidence>
<proteinExistence type="predicted"/>
<evidence type="ECO:0000256" key="1">
    <source>
        <dbReference type="SAM" id="MobiDB-lite"/>
    </source>
</evidence>
<dbReference type="InterPro" id="IPR011741">
    <property type="entry name" value="Phg_2220_C"/>
</dbReference>
<dbReference type="Pfam" id="PF09524">
    <property type="entry name" value="Phg_2220_C"/>
    <property type="match status" value="1"/>
</dbReference>
<dbReference type="EMBL" id="JBHSNC010000010">
    <property type="protein sequence ID" value="MFC5528427.1"/>
    <property type="molecule type" value="Genomic_DNA"/>
</dbReference>
<dbReference type="Gene3D" id="1.10.10.10">
    <property type="entry name" value="Winged helix-like DNA-binding domain superfamily/Winged helix DNA-binding domain"/>
    <property type="match status" value="1"/>
</dbReference>
<feature type="domain" description="Bacteriophage lambda Replication protein O N-terminal" evidence="2">
    <location>
        <begin position="7"/>
        <end position="91"/>
    </location>
</feature>
<evidence type="ECO:0000259" key="2">
    <source>
        <dbReference type="Pfam" id="PF04492"/>
    </source>
</evidence>
<accession>A0ABW0QWF4</accession>
<protein>
    <submittedName>
        <fullName evidence="4">Conserved phage C-terminal domain-containing protein</fullName>
    </submittedName>
</protein>
<dbReference type="InterPro" id="IPR006497">
    <property type="entry name" value="Phage_lambda_VrpO_N"/>
</dbReference>
<keyword evidence="5" id="KW-1185">Reference proteome</keyword>
<feature type="compositionally biased region" description="Polar residues" evidence="1">
    <location>
        <begin position="204"/>
        <end position="213"/>
    </location>
</feature>
<sequence>MSRGPQKENGYTPIAHEILEVIGRYGLNGTQRGIIDQVWRYTYGFNRKAHPMALSFIADALGKKRNHVDKELDVLIERNIIQVVGTGKSRTRVLRFNKYFNTWDKPSSNEGRGDLDMTNVPHKEIIDYLNAKTSKRFSHKTKPTQALINGRFAEGRTFEDFKHVIDVKCAHWLGDPAMEQYLRPSTLFRPTNFENYLNQSVKDTGRRSASTFDQNKELLRRKMEEAQEHEGYGDAEDHRTDFDGLPEP</sequence>
<dbReference type="Proteomes" id="UP001596108">
    <property type="component" value="Unassembled WGS sequence"/>
</dbReference>
<feature type="domain" description="Phage conserved hypothetical protein C-terminal" evidence="3">
    <location>
        <begin position="125"/>
        <end position="198"/>
    </location>
</feature>
<dbReference type="RefSeq" id="WP_378110264.1">
    <property type="nucleotide sequence ID" value="NZ_JBHSNC010000010.1"/>
</dbReference>
<reference evidence="5" key="1">
    <citation type="journal article" date="2019" name="Int. J. Syst. Evol. Microbiol.">
        <title>The Global Catalogue of Microorganisms (GCM) 10K type strain sequencing project: providing services to taxonomists for standard genome sequencing and annotation.</title>
        <authorList>
            <consortium name="The Broad Institute Genomics Platform"/>
            <consortium name="The Broad Institute Genome Sequencing Center for Infectious Disease"/>
            <person name="Wu L."/>
            <person name="Ma J."/>
        </authorList>
    </citation>
    <scope>NUCLEOTIDE SEQUENCE [LARGE SCALE GENOMIC DNA]</scope>
    <source>
        <strain evidence="5">CGMCC 1.18578</strain>
    </source>
</reference>
<dbReference type="Pfam" id="PF04492">
    <property type="entry name" value="Phage_rep_O"/>
    <property type="match status" value="1"/>
</dbReference>
<feature type="region of interest" description="Disordered" evidence="1">
    <location>
        <begin position="204"/>
        <end position="248"/>
    </location>
</feature>
<evidence type="ECO:0000259" key="3">
    <source>
        <dbReference type="Pfam" id="PF09524"/>
    </source>
</evidence>
<name>A0ABW0QWF4_9BACL</name>